<dbReference type="SUPFAM" id="SSF54695">
    <property type="entry name" value="POZ domain"/>
    <property type="match status" value="1"/>
</dbReference>
<dbReference type="SUPFAM" id="SSF53067">
    <property type="entry name" value="Actin-like ATPase domain"/>
    <property type="match status" value="2"/>
</dbReference>
<comment type="similarity">
    <text evidence="1">Belongs to the actin family.</text>
</comment>
<sequence length="1381" mass="153577">MTSPSRSFQQLSPRTPRVTNLTQPRNVPSPAYTTNLRSRHSLYGIDDRVILDLGSKVWKAGFSSETNPRVVISVNELCKPILGGAGKLDSIWNISNNSTNLAGLRCYLDRIFFNHLMIDPKQRKVILIENPLMPTNLRSEIAIVLFDQLHVPSISFTPSPVLTLMAWNSYRASNLETSVIPVYMSRPLFPLIKSTTRAGSRLSERLSVLLSRFAQYLIIPKFGQSSLSLNAPRITKPSLIPPGVLTSAVVEDIKTRLLFVGQDRPVLDTESSSEEEKDRGNTSGDLEEVYSELNNHELLDKLERIYKRSTSASTEDMIYKLPILPTTQTNSRSPCIGVIRIPGWIRERASEILFTPTLSNHGQIKEEEEESLSIPETILECLLKLPIDLRKPIAQNLIVSGGGAMLPGFVPRLKSELISILEEFQVPQSSMTSHSPSSFKKMNKRQELGRWLSSRRKFSPLHPLIEDLDILNHFDSSSSPKTPTRAGTRKSRPAQFQMNLLAWIGGSLSGSMKIGGQEVIRERWESVVESSLVSQELDTHHRLTLSTSNSSDDGDDEEDDNQELIDHHRKLIDWSSTIGISSKMNDKQEFLEIKSVSLEWKLSNLKHIFDSSKGDTKSKCVKSAFFGQGKWQVFFYPNSGHDQYCSLYLSCQPTTEEFEKAAVYQLTKHSLLPSSASSSNLSPNSAGLKPLDPNQVPWQREGLFKFTFEIKSLDRRTTYKTMEANDHAFSHEARNWGWAQYWRRNDAYYSNPSAKYNDTFLICCTIVYSPTPPAPQPTTQTIKKLMPLDLLEAYSSLFNDPLYSDVCFKIIRRRRQRDGSSDQKGTSNVVVRRLYASKKILIRRSEYFSTMFGSGFAESTVTISNDSSEDPIHQRDFNNSDRFGPAENGEEDDEDDLMEEDSDDCDDDENVKNEEFEDEEILEEPSLQEHGLDPYEAGAEITKRDSVDHGLNRYQDNDDSFSSSNHDKSLQSDASADRSLNILSSDGMTEENGQSINYGTIADNSSVNTLEPSPALDPQSSHLISSLNSSVPNCPITTPGLKITYQNHHPSQDNRIITSKIGHCSTDLSPIRNSNPSSSAIGQSKQVRKPTNLRSSRKMTVIEVTDAAYTTFKALLYFLYTDSISFAPLSSTYHCLKDEALETGLPFPYPTRKSYGNAMIAKAAFIGSGGQSVPSASAVDSSLVCSAKAIYRLADKLNLTELKSRAFEHITRSLTVQNIPMEVFSSFTSAYEEIRKIEVNYMLTNWNEVRDGRSMKTVLKMLSDGGKVCSGFSEIWSVLLSNLEFKPKVIDSNSLNLAVVSGAGAAGAGAQQPVNHLQIHSNDSSQDAVVTPAGGTAAIVPIGAVPGREGIELLWNPTDRPVQGGGGSGANPPIVNDVCRD</sequence>
<gene>
    <name evidence="4" type="ORF">PSHT_15918</name>
</gene>
<dbReference type="OrthoDB" id="6359816at2759"/>
<protein>
    <recommendedName>
        <fullName evidence="3">MATH domain-containing protein</fullName>
    </recommendedName>
</protein>
<feature type="compositionally biased region" description="Acidic residues" evidence="2">
    <location>
        <begin position="888"/>
        <end position="923"/>
    </location>
</feature>
<name>A0A2S4UCG5_9BASI</name>
<feature type="region of interest" description="Disordered" evidence="2">
    <location>
        <begin position="266"/>
        <end position="287"/>
    </location>
</feature>
<feature type="compositionally biased region" description="Basic and acidic residues" evidence="2">
    <location>
        <begin position="870"/>
        <end position="879"/>
    </location>
</feature>
<dbReference type="InterPro" id="IPR011333">
    <property type="entry name" value="SKP1/BTB/POZ_sf"/>
</dbReference>
<evidence type="ECO:0000313" key="5">
    <source>
        <dbReference type="Proteomes" id="UP000238274"/>
    </source>
</evidence>
<evidence type="ECO:0000259" key="3">
    <source>
        <dbReference type="PROSITE" id="PS50144"/>
    </source>
</evidence>
<organism evidence="4 5">
    <name type="scientific">Puccinia striiformis</name>
    <dbReference type="NCBI Taxonomy" id="27350"/>
    <lineage>
        <taxon>Eukaryota</taxon>
        <taxon>Fungi</taxon>
        <taxon>Dikarya</taxon>
        <taxon>Basidiomycota</taxon>
        <taxon>Pucciniomycotina</taxon>
        <taxon>Pucciniomycetes</taxon>
        <taxon>Pucciniales</taxon>
        <taxon>Pucciniaceae</taxon>
        <taxon>Puccinia</taxon>
    </lineage>
</organism>
<evidence type="ECO:0000313" key="4">
    <source>
        <dbReference type="EMBL" id="POV94972.1"/>
    </source>
</evidence>
<dbReference type="PANTHER" id="PTHR24413">
    <property type="entry name" value="SPECKLE-TYPE POZ PROTEIN"/>
    <property type="match status" value="1"/>
</dbReference>
<comment type="caution">
    <text evidence="4">The sequence shown here is derived from an EMBL/GenBank/DDBJ whole genome shotgun (WGS) entry which is preliminary data.</text>
</comment>
<dbReference type="SUPFAM" id="SSF49599">
    <property type="entry name" value="TRAF domain-like"/>
    <property type="match status" value="1"/>
</dbReference>
<feature type="region of interest" description="Disordered" evidence="2">
    <location>
        <begin position="1072"/>
        <end position="1093"/>
    </location>
</feature>
<proteinExistence type="inferred from homology"/>
<evidence type="ECO:0000256" key="2">
    <source>
        <dbReference type="SAM" id="MobiDB-lite"/>
    </source>
</evidence>
<reference evidence="4 5" key="1">
    <citation type="submission" date="2017-12" db="EMBL/GenBank/DDBJ databases">
        <title>Gene loss provides genomic basis for host adaptation in cereal stripe rust fungi.</title>
        <authorList>
            <person name="Xia C."/>
        </authorList>
    </citation>
    <scope>NUCLEOTIDE SEQUENCE [LARGE SCALE GENOMIC DNA]</scope>
    <source>
        <strain evidence="4 5">93TX-2</strain>
    </source>
</reference>
<accession>A0A2S4UCG5</accession>
<feature type="domain" description="MATH" evidence="3">
    <location>
        <begin position="595"/>
        <end position="766"/>
    </location>
</feature>
<reference evidence="5" key="3">
    <citation type="journal article" date="2018" name="Mol. Plant Microbe Interact.">
        <title>Genome sequence resources for the wheat stripe rust pathogen (Puccinia striiformis f. sp. tritici) and the barley stripe rust pathogen (Puccinia striiformis f. sp. hordei).</title>
        <authorList>
            <person name="Xia C."/>
            <person name="Wang M."/>
            <person name="Yin C."/>
            <person name="Cornejo O.E."/>
            <person name="Hulbert S.H."/>
            <person name="Chen X."/>
        </authorList>
    </citation>
    <scope>NUCLEOTIDE SEQUENCE [LARGE SCALE GENOMIC DNA]</scope>
    <source>
        <strain evidence="5">93TX-2</strain>
    </source>
</reference>
<feature type="region of interest" description="Disordered" evidence="2">
    <location>
        <begin position="1361"/>
        <end position="1381"/>
    </location>
</feature>
<dbReference type="Pfam" id="PF00022">
    <property type="entry name" value="Actin"/>
    <property type="match status" value="1"/>
</dbReference>
<dbReference type="CDD" id="cd00121">
    <property type="entry name" value="MATH"/>
    <property type="match status" value="1"/>
</dbReference>
<reference evidence="5" key="2">
    <citation type="journal article" date="2018" name="BMC Genomics">
        <title>Genomic insights into host adaptation between the wheat stripe rust pathogen (Puccinia striiformis f. sp. tritici) and the barley stripe rust pathogen (Puccinia striiformis f. sp. hordei).</title>
        <authorList>
            <person name="Xia C."/>
            <person name="Wang M."/>
            <person name="Yin C."/>
            <person name="Cornejo O.E."/>
            <person name="Hulbert S.H."/>
            <person name="Chen X."/>
        </authorList>
    </citation>
    <scope>NUCLEOTIDE SEQUENCE [LARGE SCALE GENOMIC DNA]</scope>
    <source>
        <strain evidence="5">93TX-2</strain>
    </source>
</reference>
<dbReference type="InterPro" id="IPR008974">
    <property type="entry name" value="TRAF-like"/>
</dbReference>
<dbReference type="PROSITE" id="PS50144">
    <property type="entry name" value="MATH"/>
    <property type="match status" value="1"/>
</dbReference>
<dbReference type="InterPro" id="IPR043129">
    <property type="entry name" value="ATPase_NBD"/>
</dbReference>
<dbReference type="InterPro" id="IPR004000">
    <property type="entry name" value="Actin"/>
</dbReference>
<keyword evidence="5" id="KW-1185">Reference proteome</keyword>
<feature type="region of interest" description="Disordered" evidence="2">
    <location>
        <begin position="1"/>
        <end position="33"/>
    </location>
</feature>
<evidence type="ECO:0000256" key="1">
    <source>
        <dbReference type="RuleBase" id="RU000487"/>
    </source>
</evidence>
<dbReference type="Gene3D" id="3.30.420.40">
    <property type="match status" value="2"/>
</dbReference>
<dbReference type="Gene3D" id="3.90.640.10">
    <property type="entry name" value="Actin, Chain A, domain 4"/>
    <property type="match status" value="1"/>
</dbReference>
<dbReference type="Gene3D" id="2.60.210.10">
    <property type="entry name" value="Apoptosis, Tumor Necrosis Factor Receptor Associated Protein 2, Chain A"/>
    <property type="match status" value="1"/>
</dbReference>
<feature type="region of interest" description="Disordered" evidence="2">
    <location>
        <begin position="863"/>
        <end position="931"/>
    </location>
</feature>
<feature type="region of interest" description="Disordered" evidence="2">
    <location>
        <begin position="949"/>
        <end position="977"/>
    </location>
</feature>
<feature type="non-terminal residue" evidence="4">
    <location>
        <position position="1381"/>
    </location>
</feature>
<dbReference type="VEuPathDB" id="FungiDB:PSHT_15918"/>
<dbReference type="InterPro" id="IPR002083">
    <property type="entry name" value="MATH/TRAF_dom"/>
</dbReference>
<dbReference type="Proteomes" id="UP000238274">
    <property type="component" value="Unassembled WGS sequence"/>
</dbReference>
<dbReference type="Gene3D" id="3.30.710.10">
    <property type="entry name" value="Potassium Channel Kv1.1, Chain A"/>
    <property type="match status" value="2"/>
</dbReference>
<dbReference type="SMART" id="SM00268">
    <property type="entry name" value="ACTIN"/>
    <property type="match status" value="1"/>
</dbReference>
<feature type="compositionally biased region" description="Polar residues" evidence="2">
    <location>
        <begin position="1072"/>
        <end position="1085"/>
    </location>
</feature>
<dbReference type="EMBL" id="PKSM01000447">
    <property type="protein sequence ID" value="POV94972.1"/>
    <property type="molecule type" value="Genomic_DNA"/>
</dbReference>